<dbReference type="Pfam" id="PF06179">
    <property type="entry name" value="Med22"/>
    <property type="match status" value="1"/>
</dbReference>
<name>A0A4P9ZVL2_9FUNG</name>
<dbReference type="EMBL" id="ML002466">
    <property type="protein sequence ID" value="RKP37635.1"/>
    <property type="molecule type" value="Genomic_DNA"/>
</dbReference>
<reference evidence="7" key="1">
    <citation type="journal article" date="2018" name="Nat. Microbiol.">
        <title>Leveraging single-cell genomics to expand the fungal tree of life.</title>
        <authorList>
            <person name="Ahrendt S.R."/>
            <person name="Quandt C.A."/>
            <person name="Ciobanu D."/>
            <person name="Clum A."/>
            <person name="Salamov A."/>
            <person name="Andreopoulos B."/>
            <person name="Cheng J.F."/>
            <person name="Woyke T."/>
            <person name="Pelin A."/>
            <person name="Henrissat B."/>
            <person name="Reynolds N.K."/>
            <person name="Benny G.L."/>
            <person name="Smith M.E."/>
            <person name="James T.Y."/>
            <person name="Grigoriev I.V."/>
        </authorList>
    </citation>
    <scope>NUCLEOTIDE SEQUENCE [LARGE SCALE GENOMIC DNA]</scope>
    <source>
        <strain evidence="7">RSA 468</strain>
    </source>
</reference>
<accession>A0A4P9ZVL2</accession>
<dbReference type="PANTHER" id="PTHR12434:SF6">
    <property type="entry name" value="MEDIATOR OF RNA POLYMERASE II TRANSCRIPTION SUBUNIT 22"/>
    <property type="match status" value="1"/>
</dbReference>
<gene>
    <name evidence="6" type="ORF">BJ085DRAFT_38065</name>
</gene>
<dbReference type="Proteomes" id="UP000268162">
    <property type="component" value="Unassembled WGS sequence"/>
</dbReference>
<protein>
    <submittedName>
        <fullName evidence="6">Mediator complex, subunit Med22</fullName>
    </submittedName>
</protein>
<dbReference type="AlphaFoldDB" id="A0A4P9ZVL2"/>
<evidence type="ECO:0000256" key="2">
    <source>
        <dbReference type="ARBA" id="ARBA00005942"/>
    </source>
</evidence>
<evidence type="ECO:0000256" key="4">
    <source>
        <dbReference type="ARBA" id="ARBA00023163"/>
    </source>
</evidence>
<evidence type="ECO:0000313" key="7">
    <source>
        <dbReference type="Proteomes" id="UP000268162"/>
    </source>
</evidence>
<dbReference type="STRING" id="215637.A0A4P9ZVL2"/>
<evidence type="ECO:0000313" key="6">
    <source>
        <dbReference type="EMBL" id="RKP37635.1"/>
    </source>
</evidence>
<evidence type="ECO:0000256" key="1">
    <source>
        <dbReference type="ARBA" id="ARBA00004123"/>
    </source>
</evidence>
<dbReference type="OrthoDB" id="203279at2759"/>
<keyword evidence="5" id="KW-0539">Nucleus</keyword>
<organism evidence="6 7">
    <name type="scientific">Dimargaris cristalligena</name>
    <dbReference type="NCBI Taxonomy" id="215637"/>
    <lineage>
        <taxon>Eukaryota</taxon>
        <taxon>Fungi</taxon>
        <taxon>Fungi incertae sedis</taxon>
        <taxon>Zoopagomycota</taxon>
        <taxon>Kickxellomycotina</taxon>
        <taxon>Dimargaritomycetes</taxon>
        <taxon>Dimargaritales</taxon>
        <taxon>Dimargaritaceae</taxon>
        <taxon>Dimargaris</taxon>
    </lineage>
</organism>
<dbReference type="InterPro" id="IPR009332">
    <property type="entry name" value="Med22"/>
</dbReference>
<keyword evidence="3" id="KW-0805">Transcription regulation</keyword>
<dbReference type="PANTHER" id="PTHR12434">
    <property type="entry name" value="MEDIATOR OF RNA POLYMERASE II TRANSCRIPTION SUBUNIT 22"/>
    <property type="match status" value="1"/>
</dbReference>
<keyword evidence="4" id="KW-0804">Transcription</keyword>
<proteinExistence type="inferred from homology"/>
<dbReference type="GO" id="GO:0003712">
    <property type="term" value="F:transcription coregulator activity"/>
    <property type="evidence" value="ECO:0007669"/>
    <property type="project" value="InterPro"/>
</dbReference>
<comment type="subcellular location">
    <subcellularLocation>
        <location evidence="1">Nucleus</location>
    </subcellularLocation>
</comment>
<dbReference type="GO" id="GO:0016592">
    <property type="term" value="C:mediator complex"/>
    <property type="evidence" value="ECO:0007669"/>
    <property type="project" value="InterPro"/>
</dbReference>
<evidence type="ECO:0000256" key="3">
    <source>
        <dbReference type="ARBA" id="ARBA00023015"/>
    </source>
</evidence>
<dbReference type="GO" id="GO:0006357">
    <property type="term" value="P:regulation of transcription by RNA polymerase II"/>
    <property type="evidence" value="ECO:0007669"/>
    <property type="project" value="InterPro"/>
</dbReference>
<keyword evidence="7" id="KW-1185">Reference proteome</keyword>
<evidence type="ECO:0000256" key="5">
    <source>
        <dbReference type="ARBA" id="ARBA00023242"/>
    </source>
</evidence>
<sequence>MNDDFNKRLDSEMDVLMDSFTDIIVGAKIQAKDTLALDQEGYLIDCRATTIVRSCETLLAMISSIKQSLLLNDTRSINAITQAHREKAQGQIAATQKTYQHLATEVDQMLNELQSTLRVSRYVR</sequence>
<comment type="similarity">
    <text evidence="2">Belongs to the Mediator complex subunit 22 family.</text>
</comment>